<comment type="caution">
    <text evidence="1">The sequence shown here is derived from an EMBL/GenBank/DDBJ whole genome shotgun (WGS) entry which is preliminary data.</text>
</comment>
<dbReference type="Proteomes" id="UP000237347">
    <property type="component" value="Unassembled WGS sequence"/>
</dbReference>
<evidence type="ECO:0000313" key="2">
    <source>
        <dbReference type="Proteomes" id="UP000237347"/>
    </source>
</evidence>
<keyword evidence="2" id="KW-1185">Reference proteome</keyword>
<gene>
    <name evidence="1" type="primary">TIM23-1_4</name>
    <name evidence="1" type="ORF">CFP56_007435</name>
</gene>
<name>A0AAW0L6N1_QUESU</name>
<reference evidence="1 2" key="1">
    <citation type="journal article" date="2018" name="Sci. Data">
        <title>The draft genome sequence of cork oak.</title>
        <authorList>
            <person name="Ramos A.M."/>
            <person name="Usie A."/>
            <person name="Barbosa P."/>
            <person name="Barros P.M."/>
            <person name="Capote T."/>
            <person name="Chaves I."/>
            <person name="Simoes F."/>
            <person name="Abreu I."/>
            <person name="Carrasquinho I."/>
            <person name="Faro C."/>
            <person name="Guimaraes J.B."/>
            <person name="Mendonca D."/>
            <person name="Nobrega F."/>
            <person name="Rodrigues L."/>
            <person name="Saibo N.J.M."/>
            <person name="Varela M.C."/>
            <person name="Egas C."/>
            <person name="Matos J."/>
            <person name="Miguel C.M."/>
            <person name="Oliveira M.M."/>
            <person name="Ricardo C.P."/>
            <person name="Goncalves S."/>
        </authorList>
    </citation>
    <scope>NUCLEOTIDE SEQUENCE [LARGE SCALE GENOMIC DNA]</scope>
    <source>
        <strain evidence="2">cv. HL8</strain>
    </source>
</reference>
<organism evidence="1 2">
    <name type="scientific">Quercus suber</name>
    <name type="common">Cork oak</name>
    <dbReference type="NCBI Taxonomy" id="58331"/>
    <lineage>
        <taxon>Eukaryota</taxon>
        <taxon>Viridiplantae</taxon>
        <taxon>Streptophyta</taxon>
        <taxon>Embryophyta</taxon>
        <taxon>Tracheophyta</taxon>
        <taxon>Spermatophyta</taxon>
        <taxon>Magnoliopsida</taxon>
        <taxon>eudicotyledons</taxon>
        <taxon>Gunneridae</taxon>
        <taxon>Pentapetalae</taxon>
        <taxon>rosids</taxon>
        <taxon>fabids</taxon>
        <taxon>Fagales</taxon>
        <taxon>Fagaceae</taxon>
        <taxon>Quercus</taxon>
    </lineage>
</organism>
<sequence>MLASLLKPNAFLHLSPNMPDFIKPNPLDPYQGIQVSIPVCNIYQLPTAPQYLFDEEARRSRRNLSDNLTFFTGCGYLLRALGGGASGLIAGVKSFKPGDTAKLRANWVLQPSDLEATAKNILERMQAKGFTDMSRCKYITILTNIVGGCDVAFNSDVKPSVELIVVTPATEVVQDVEVHFEAEGHNSNATIYEDFNENLNSKTVGGFNMAGSNAAVYEDCENLDSNTVGGFNMVGEATAKNILERMHAKAFTDMSMMQISSSAFGAVFSEPTC</sequence>
<dbReference type="EMBL" id="PKMF04000150">
    <property type="protein sequence ID" value="KAK7846762.1"/>
    <property type="molecule type" value="Genomic_DNA"/>
</dbReference>
<evidence type="ECO:0000313" key="1">
    <source>
        <dbReference type="EMBL" id="KAK7846762.1"/>
    </source>
</evidence>
<accession>A0AAW0L6N1</accession>
<proteinExistence type="predicted"/>
<dbReference type="AlphaFoldDB" id="A0AAW0L6N1"/>
<protein>
    <submittedName>
        <fullName evidence="1">Mitochondrial import inner membrane translocase subunit tim23-1</fullName>
    </submittedName>
</protein>